<dbReference type="EMBL" id="KL250552">
    <property type="protein sequence ID" value="KGB33505.1"/>
    <property type="molecule type" value="Genomic_DNA"/>
</dbReference>
<dbReference type="AlphaFoldDB" id="A0A094ZG62"/>
<gene>
    <name evidence="3" type="ORF">MS3_01688</name>
</gene>
<dbReference type="OrthoDB" id="6256564at2759"/>
<dbReference type="Pfam" id="PF04749">
    <property type="entry name" value="PLAC8"/>
    <property type="match status" value="1"/>
</dbReference>
<keyword evidence="2" id="KW-1133">Transmembrane helix</keyword>
<feature type="non-terminal residue" evidence="3">
    <location>
        <position position="136"/>
    </location>
</feature>
<dbReference type="InterPro" id="IPR006461">
    <property type="entry name" value="PLAC_motif_containing"/>
</dbReference>
<accession>A0A094ZG62</accession>
<name>A0A094ZG62_SCHHA</name>
<proteinExistence type="inferred from homology"/>
<keyword evidence="2" id="KW-0812">Transmembrane</keyword>
<protein>
    <submittedName>
        <fullName evidence="3">Uncharacterized protein</fullName>
    </submittedName>
</protein>
<evidence type="ECO:0000313" key="3">
    <source>
        <dbReference type="EMBL" id="KGB33505.1"/>
    </source>
</evidence>
<feature type="transmembrane region" description="Helical" evidence="2">
    <location>
        <begin position="14"/>
        <end position="39"/>
    </location>
</feature>
<feature type="transmembrane region" description="Helical" evidence="2">
    <location>
        <begin position="59"/>
        <end position="79"/>
    </location>
</feature>
<evidence type="ECO:0000256" key="2">
    <source>
        <dbReference type="SAM" id="Phobius"/>
    </source>
</evidence>
<keyword evidence="2" id="KW-0472">Membrane</keyword>
<organism evidence="3">
    <name type="scientific">Schistosoma haematobium</name>
    <name type="common">Blood fluke</name>
    <dbReference type="NCBI Taxonomy" id="6185"/>
    <lineage>
        <taxon>Eukaryota</taxon>
        <taxon>Metazoa</taxon>
        <taxon>Spiralia</taxon>
        <taxon>Lophotrochozoa</taxon>
        <taxon>Platyhelminthes</taxon>
        <taxon>Trematoda</taxon>
        <taxon>Digenea</taxon>
        <taxon>Strigeidida</taxon>
        <taxon>Schistosomatoidea</taxon>
        <taxon>Schistosomatidae</taxon>
        <taxon>Schistosoma</taxon>
    </lineage>
</organism>
<evidence type="ECO:0000256" key="1">
    <source>
        <dbReference type="ARBA" id="ARBA00009024"/>
    </source>
</evidence>
<sequence length="136" mass="15289">MGGIDDSVDKPPKFIYNLCGTCCTAQGCGTFCFICLMPICAFEEIVKDTTRIRRPFSYLYAYIMSIFSCCCWGPILGCSRKSFRRRRGIRGSICLDCCIACILPCCAMTQMLRELRENKFDYPDTSKSGSVAESEN</sequence>
<comment type="similarity">
    <text evidence="1">Belongs to the cornifelin family.</text>
</comment>
<reference evidence="3" key="1">
    <citation type="journal article" date="2012" name="Nat. Genet.">
        <title>Whole-genome sequence of Schistosoma haematobium.</title>
        <authorList>
            <person name="Young N.D."/>
            <person name="Jex A.R."/>
            <person name="Li B."/>
            <person name="Liu S."/>
            <person name="Yang L."/>
            <person name="Xiong Z."/>
            <person name="Li Y."/>
            <person name="Cantacessi C."/>
            <person name="Hall R.S."/>
            <person name="Xu X."/>
            <person name="Chen F."/>
            <person name="Wu X."/>
            <person name="Zerlotini A."/>
            <person name="Oliveira G."/>
            <person name="Hofmann A."/>
            <person name="Zhang G."/>
            <person name="Fang X."/>
            <person name="Kang Y."/>
            <person name="Campbell B.E."/>
            <person name="Loukas A."/>
            <person name="Ranganathan S."/>
            <person name="Rollinson D."/>
            <person name="Rinaldi G."/>
            <person name="Brindley P.J."/>
            <person name="Yang H."/>
            <person name="Wang J."/>
            <person name="Wang J."/>
            <person name="Gasser R.B."/>
        </authorList>
    </citation>
    <scope>NUCLEOTIDE SEQUENCE [LARGE SCALE GENOMIC DNA]</scope>
</reference>